<dbReference type="GO" id="GO:0004674">
    <property type="term" value="F:protein serine/threonine kinase activity"/>
    <property type="evidence" value="ECO:0007669"/>
    <property type="project" value="UniProtKB-EC"/>
</dbReference>
<organism evidence="8 9">
    <name type="scientific">Acidiphilium rubrum</name>
    <dbReference type="NCBI Taxonomy" id="526"/>
    <lineage>
        <taxon>Bacteria</taxon>
        <taxon>Pseudomonadati</taxon>
        <taxon>Pseudomonadota</taxon>
        <taxon>Alphaproteobacteria</taxon>
        <taxon>Acetobacterales</taxon>
        <taxon>Acidocellaceae</taxon>
        <taxon>Acidiphilium</taxon>
    </lineage>
</organism>
<name>A0A8G2FCU6_ACIRU</name>
<evidence type="ECO:0000256" key="1">
    <source>
        <dbReference type="ARBA" id="ARBA00012513"/>
    </source>
</evidence>
<dbReference type="Proteomes" id="UP000186308">
    <property type="component" value="Unassembled WGS sequence"/>
</dbReference>
<evidence type="ECO:0000256" key="4">
    <source>
        <dbReference type="ARBA" id="ARBA00022737"/>
    </source>
</evidence>
<feature type="domain" description="KaiC" evidence="7">
    <location>
        <begin position="278"/>
        <end position="510"/>
    </location>
</feature>
<dbReference type="SMART" id="SM00382">
    <property type="entry name" value="AAA"/>
    <property type="match status" value="2"/>
</dbReference>
<sequence>MSPGDKALIVNDIEQTGVKVVPAAAGATQPSEAQGPARISTGSTGLDDILGGGFDADRIYLYEGRPGTGKTTLAMQFLLEGARRGEQTLYITLSESRVELAVVAQRHGWSIEGIDVFELLSPEALLNPDHEMTVLHPAEMELNETTRLVFDRVEATNPSRVVFDSLSEMRLLAQNPLRYRRQILALKHFFAGRRCTVVLLDDLSSAQTDLQVHSISHGVVLLEQLAIDYGAERRRLRVIKMRGIRFRGGFHDFTIETGGLAIYPRLVAAEHHAAFTTERTPSGNAALDELLGGGLERGTNVLLMGAAGVGKSTLALTYAVAAAARGERAVVFAFDEGRGTIIARARALGMALDAALDSGLIRIRQIDPAELSPGEFAYQVRAAVEEHQARVVIIDSLNGYLNAMPDGRFLVLQMHELLSYLSQMGVLSIMILAQHGMIGTTETPLDVSYLSDAVVMLRYFEVAGTIRRALSVMKKRSGAHEHTIREFRLTHEGIAIGDPLAAFTGILSGNPVYTGSPEPLLAGGGARDG</sequence>
<proteinExistence type="predicted"/>
<evidence type="ECO:0000313" key="9">
    <source>
        <dbReference type="Proteomes" id="UP000186308"/>
    </source>
</evidence>
<gene>
    <name evidence="8" type="ORF">SAMN05421828_10211</name>
</gene>
<dbReference type="InterPro" id="IPR003593">
    <property type="entry name" value="AAA+_ATPase"/>
</dbReference>
<dbReference type="PRINTS" id="PR01874">
    <property type="entry name" value="DNAREPAIRADA"/>
</dbReference>
<dbReference type="PIRSF" id="PIRSF039117">
    <property type="entry name" value="KaiC"/>
    <property type="match status" value="1"/>
</dbReference>
<keyword evidence="2" id="KW-0597">Phosphoprotein</keyword>
<evidence type="ECO:0000256" key="2">
    <source>
        <dbReference type="ARBA" id="ARBA00022553"/>
    </source>
</evidence>
<dbReference type="GO" id="GO:0005524">
    <property type="term" value="F:ATP binding"/>
    <property type="evidence" value="ECO:0007669"/>
    <property type="project" value="InterPro"/>
</dbReference>
<keyword evidence="4" id="KW-0677">Repeat</keyword>
<accession>A0A8G2FCU6</accession>
<feature type="domain" description="KaiC" evidence="7">
    <location>
        <begin position="37"/>
        <end position="276"/>
    </location>
</feature>
<evidence type="ECO:0000313" key="8">
    <source>
        <dbReference type="EMBL" id="SIQ14735.1"/>
    </source>
</evidence>
<comment type="caution">
    <text evidence="8">The sequence shown here is derived from an EMBL/GenBank/DDBJ whole genome shotgun (WGS) entry which is preliminary data.</text>
</comment>
<dbReference type="CDD" id="cd19487">
    <property type="entry name" value="KaiC-like_C"/>
    <property type="match status" value="1"/>
</dbReference>
<keyword evidence="9" id="KW-1185">Reference proteome</keyword>
<dbReference type="EMBL" id="FTNE01000002">
    <property type="protein sequence ID" value="SIQ14735.1"/>
    <property type="molecule type" value="Genomic_DNA"/>
</dbReference>
<dbReference type="InterPro" id="IPR027417">
    <property type="entry name" value="P-loop_NTPase"/>
</dbReference>
<dbReference type="PROSITE" id="PS51146">
    <property type="entry name" value="KAIC"/>
    <property type="match status" value="2"/>
</dbReference>
<evidence type="ECO:0000256" key="5">
    <source>
        <dbReference type="ARBA" id="ARBA00022777"/>
    </source>
</evidence>
<dbReference type="GO" id="GO:0016787">
    <property type="term" value="F:hydrolase activity"/>
    <property type="evidence" value="ECO:0007669"/>
    <property type="project" value="UniProtKB-KW"/>
</dbReference>
<dbReference type="InterPro" id="IPR010624">
    <property type="entry name" value="KaiC_dom"/>
</dbReference>
<dbReference type="PANTHER" id="PTHR42926:SF1">
    <property type="entry name" value="CIRCADIAN CLOCK OSCILLATOR PROTEIN KAIC 1"/>
    <property type="match status" value="1"/>
</dbReference>
<dbReference type="OrthoDB" id="9787927at2"/>
<evidence type="ECO:0000259" key="7">
    <source>
        <dbReference type="PROSITE" id="PS51146"/>
    </source>
</evidence>
<dbReference type="InterPro" id="IPR014774">
    <property type="entry name" value="KaiC-like_dom"/>
</dbReference>
<keyword evidence="6" id="KW-0378">Hydrolase</keyword>
<dbReference type="EC" id="2.7.11.1" evidence="1"/>
<dbReference type="InterPro" id="IPR030665">
    <property type="entry name" value="KaiC"/>
</dbReference>
<dbReference type="InterPro" id="IPR051347">
    <property type="entry name" value="Circadian_clock_KaiC-rel"/>
</dbReference>
<keyword evidence="5" id="KW-0418">Kinase</keyword>
<dbReference type="Gene3D" id="3.40.50.300">
    <property type="entry name" value="P-loop containing nucleotide triphosphate hydrolases"/>
    <property type="match status" value="2"/>
</dbReference>
<dbReference type="AlphaFoldDB" id="A0A8G2FCU6"/>
<dbReference type="Pfam" id="PF06745">
    <property type="entry name" value="ATPase"/>
    <property type="match status" value="2"/>
</dbReference>
<reference evidence="8 9" key="1">
    <citation type="submission" date="2017-01" db="EMBL/GenBank/DDBJ databases">
        <authorList>
            <person name="Varghese N."/>
            <person name="Submissions S."/>
        </authorList>
    </citation>
    <scope>NUCLEOTIDE SEQUENCE [LARGE SCALE GENOMIC DNA]</scope>
    <source>
        <strain evidence="8 9">ATCC 35905</strain>
    </source>
</reference>
<dbReference type="RefSeq" id="WP_081849165.1">
    <property type="nucleotide sequence ID" value="NZ_FTNE01000002.1"/>
</dbReference>
<evidence type="ECO:0000256" key="3">
    <source>
        <dbReference type="ARBA" id="ARBA00022679"/>
    </source>
</evidence>
<dbReference type="SUPFAM" id="SSF52540">
    <property type="entry name" value="P-loop containing nucleoside triphosphate hydrolases"/>
    <property type="match status" value="2"/>
</dbReference>
<keyword evidence="3" id="KW-0808">Transferase</keyword>
<evidence type="ECO:0000256" key="6">
    <source>
        <dbReference type="ARBA" id="ARBA00022801"/>
    </source>
</evidence>
<dbReference type="PANTHER" id="PTHR42926">
    <property type="match status" value="1"/>
</dbReference>
<protein>
    <recommendedName>
        <fullName evidence="1">non-specific serine/threonine protein kinase</fullName>
        <ecNumber evidence="1">2.7.11.1</ecNumber>
    </recommendedName>
</protein>
<dbReference type="CDD" id="cd19488">
    <property type="entry name" value="KaiC-like_N"/>
    <property type="match status" value="1"/>
</dbReference>